<feature type="compositionally biased region" description="Basic and acidic residues" evidence="10">
    <location>
        <begin position="252"/>
        <end position="265"/>
    </location>
</feature>
<dbReference type="GO" id="GO:0016020">
    <property type="term" value="C:membrane"/>
    <property type="evidence" value="ECO:0007669"/>
    <property type="project" value="InterPro"/>
</dbReference>
<feature type="transmembrane region" description="Helical" evidence="9">
    <location>
        <begin position="132"/>
        <end position="151"/>
    </location>
</feature>
<dbReference type="EMBL" id="BMAR01000037">
    <property type="protein sequence ID" value="GFR50426.1"/>
    <property type="molecule type" value="Genomic_DNA"/>
</dbReference>
<dbReference type="Proteomes" id="UP001054857">
    <property type="component" value="Unassembled WGS sequence"/>
</dbReference>
<dbReference type="PANTHER" id="PTHR10791:SF224">
    <property type="entry name" value="SUGAR TRANSPORTER SWEET"/>
    <property type="match status" value="1"/>
</dbReference>
<keyword evidence="12" id="KW-1185">Reference proteome</keyword>
<dbReference type="Gene3D" id="1.20.1280.290">
    <property type="match status" value="2"/>
</dbReference>
<evidence type="ECO:0000256" key="10">
    <source>
        <dbReference type="SAM" id="MobiDB-lite"/>
    </source>
</evidence>
<evidence type="ECO:0000256" key="3">
    <source>
        <dbReference type="ARBA" id="ARBA00022448"/>
    </source>
</evidence>
<dbReference type="AlphaFoldDB" id="A0AAD3DYJ3"/>
<feature type="transmembrane region" description="Helical" evidence="9">
    <location>
        <begin position="98"/>
        <end position="120"/>
    </location>
</feature>
<comment type="caution">
    <text evidence="11">The sequence shown here is derived from an EMBL/GenBank/DDBJ whole genome shotgun (WGS) entry which is preliminary data.</text>
</comment>
<keyword evidence="8 9" id="KW-0472">Membrane</keyword>
<dbReference type="InterPro" id="IPR004316">
    <property type="entry name" value="SWEET_rpt"/>
</dbReference>
<evidence type="ECO:0000256" key="9">
    <source>
        <dbReference type="RuleBase" id="RU910715"/>
    </source>
</evidence>
<dbReference type="Pfam" id="PF03083">
    <property type="entry name" value="MtN3_slv"/>
    <property type="match status" value="2"/>
</dbReference>
<comment type="caution">
    <text evidence="9">Lacks conserved residue(s) required for the propagation of feature annotation.</text>
</comment>
<evidence type="ECO:0000313" key="11">
    <source>
        <dbReference type="EMBL" id="GFR50426.1"/>
    </source>
</evidence>
<keyword evidence="5 9" id="KW-0812">Transmembrane</keyword>
<name>A0AAD3DYJ3_9CHLO</name>
<feature type="transmembrane region" description="Helical" evidence="9">
    <location>
        <begin position="163"/>
        <end position="180"/>
    </location>
</feature>
<evidence type="ECO:0000256" key="5">
    <source>
        <dbReference type="ARBA" id="ARBA00022692"/>
    </source>
</evidence>
<gene>
    <name evidence="11" type="ORF">Agub_g12645</name>
</gene>
<feature type="transmembrane region" description="Helical" evidence="9">
    <location>
        <begin position="12"/>
        <end position="31"/>
    </location>
</feature>
<comment type="similarity">
    <text evidence="2 9">Belongs to the SWEET sugar transporter family.</text>
</comment>
<feature type="transmembrane region" description="Helical" evidence="9">
    <location>
        <begin position="66"/>
        <end position="86"/>
    </location>
</feature>
<evidence type="ECO:0000256" key="4">
    <source>
        <dbReference type="ARBA" id="ARBA00022597"/>
    </source>
</evidence>
<evidence type="ECO:0000256" key="8">
    <source>
        <dbReference type="ARBA" id="ARBA00023136"/>
    </source>
</evidence>
<reference evidence="11 12" key="1">
    <citation type="journal article" date="2021" name="Sci. Rep.">
        <title>Genome sequencing of the multicellular alga Astrephomene provides insights into convergent evolution of germ-soma differentiation.</title>
        <authorList>
            <person name="Yamashita S."/>
            <person name="Yamamoto K."/>
            <person name="Matsuzaki R."/>
            <person name="Suzuki S."/>
            <person name="Yamaguchi H."/>
            <person name="Hirooka S."/>
            <person name="Minakuchi Y."/>
            <person name="Miyagishima S."/>
            <person name="Kawachi M."/>
            <person name="Toyoda A."/>
            <person name="Nozaki H."/>
        </authorList>
    </citation>
    <scope>NUCLEOTIDE SEQUENCE [LARGE SCALE GENOMIC DNA]</scope>
    <source>
        <strain evidence="11 12">NIES-4017</strain>
    </source>
</reference>
<comment type="subcellular location">
    <subcellularLocation>
        <location evidence="1">Endomembrane system</location>
        <topology evidence="1">Multi-pass membrane protein</topology>
    </subcellularLocation>
</comment>
<proteinExistence type="inferred from homology"/>
<sequence length="316" mass="32338">MGVFTETVVPIFGNILATAMLLSPVPAVLRLRRTGKLGDINPLPYPMTSVNCAGWIAYGFATANPYIFPANVAGFLAGLFFSLTAFPCSNQKLQDRITAILVTASGYFILLGLIACFGLTDKETLRMWGTSAVAILALYYLVPLSTLVAIVRSRNAASIYPPLAATAIANGTMWAVYGLAIRDINLWLPNSFGAILGAVQLLLRFKYGAKPAPAAAVAGVAGAAGGEAAGGGSGVKGTAADGDEELAIGRSGDSDTPRAEGRQGSEIHLLAPRPWESSGGAAGGSSSRATPQQLAPAGAREAAGESTTGPAIGRPS</sequence>
<dbReference type="GO" id="GO:0012505">
    <property type="term" value="C:endomembrane system"/>
    <property type="evidence" value="ECO:0007669"/>
    <property type="project" value="UniProtKB-SubCell"/>
</dbReference>
<evidence type="ECO:0000256" key="2">
    <source>
        <dbReference type="ARBA" id="ARBA00007809"/>
    </source>
</evidence>
<organism evidence="11 12">
    <name type="scientific">Astrephomene gubernaculifera</name>
    <dbReference type="NCBI Taxonomy" id="47775"/>
    <lineage>
        <taxon>Eukaryota</taxon>
        <taxon>Viridiplantae</taxon>
        <taxon>Chlorophyta</taxon>
        <taxon>core chlorophytes</taxon>
        <taxon>Chlorophyceae</taxon>
        <taxon>CS clade</taxon>
        <taxon>Chlamydomonadales</taxon>
        <taxon>Astrephomenaceae</taxon>
        <taxon>Astrephomene</taxon>
    </lineage>
</organism>
<dbReference type="PANTHER" id="PTHR10791">
    <property type="entry name" value="RAG1-ACTIVATING PROTEIN 1"/>
    <property type="match status" value="1"/>
</dbReference>
<evidence type="ECO:0000256" key="1">
    <source>
        <dbReference type="ARBA" id="ARBA00004127"/>
    </source>
</evidence>
<comment type="function">
    <text evidence="9">Mediates both low-affinity uptake and efflux of sugar across the membrane.</text>
</comment>
<protein>
    <recommendedName>
        <fullName evidence="9">Bidirectional sugar transporter SWEET</fullName>
    </recommendedName>
</protein>
<keyword evidence="6" id="KW-0677">Repeat</keyword>
<feature type="region of interest" description="Disordered" evidence="10">
    <location>
        <begin position="246"/>
        <end position="316"/>
    </location>
</feature>
<keyword evidence="4 9" id="KW-0762">Sugar transport</keyword>
<keyword evidence="3 9" id="KW-0813">Transport</keyword>
<accession>A0AAD3DYJ3</accession>
<evidence type="ECO:0000256" key="6">
    <source>
        <dbReference type="ARBA" id="ARBA00022737"/>
    </source>
</evidence>
<keyword evidence="7 9" id="KW-1133">Transmembrane helix</keyword>
<evidence type="ECO:0000256" key="7">
    <source>
        <dbReference type="ARBA" id="ARBA00022989"/>
    </source>
</evidence>
<evidence type="ECO:0000313" key="12">
    <source>
        <dbReference type="Proteomes" id="UP001054857"/>
    </source>
</evidence>
<dbReference type="GO" id="GO:0051119">
    <property type="term" value="F:sugar transmembrane transporter activity"/>
    <property type="evidence" value="ECO:0007669"/>
    <property type="project" value="InterPro"/>
</dbReference>
<dbReference type="InterPro" id="IPR047664">
    <property type="entry name" value="SWEET"/>
</dbReference>